<dbReference type="OrthoDB" id="9785724at2"/>
<evidence type="ECO:0000259" key="3">
    <source>
        <dbReference type="Pfam" id="PF00376"/>
    </source>
</evidence>
<reference evidence="5 6" key="1">
    <citation type="submission" date="2014-04" db="EMBL/GenBank/DDBJ databases">
        <title>Draft genome sequence of Bacillus azotoformans MEV2011, a (co-) denitrifying strain unable to grow in the presence of oxygen.</title>
        <authorList>
            <person name="Nielsen M."/>
            <person name="Schreiber L."/>
            <person name="Finster K."/>
            <person name="Schramm A."/>
        </authorList>
    </citation>
    <scope>NUCLEOTIDE SEQUENCE [LARGE SCALE GENOMIC DNA]</scope>
    <source>
        <strain evidence="5 6">MEV2011</strain>
    </source>
</reference>
<sequence>MNLLNISEAAKLLGISPSTLRRMESDGIVEKYGLKVIYTPGGQRRYMFDEIQQLYTQQGFSGQLGFGQYPVLLIRDFTLAFTDPNSKLTIQLNGQIEATKQMLETAVAKGVPVIFTKTIYDPTQAFSLLWGQKFSSLQVLDRNGVWVKIHPDLAEFTYDMVNATVYINDFFRSPLEEFLNQRGIDTIILAGTTTSGSIRATAVEALQRGYHVIIPKEAVGDRSESLHSSTLLDLNARYADVLKLEEVLKYLKTINKNKNQAQL</sequence>
<proteinExistence type="inferred from homology"/>
<dbReference type="Gene3D" id="3.40.50.850">
    <property type="entry name" value="Isochorismatase-like"/>
    <property type="match status" value="1"/>
</dbReference>
<evidence type="ECO:0000313" key="5">
    <source>
        <dbReference type="EMBL" id="KEF36100.1"/>
    </source>
</evidence>
<dbReference type="GO" id="GO:0006355">
    <property type="term" value="P:regulation of DNA-templated transcription"/>
    <property type="evidence" value="ECO:0007669"/>
    <property type="project" value="InterPro"/>
</dbReference>
<dbReference type="InterPro" id="IPR050272">
    <property type="entry name" value="Isochorismatase-like_hydrls"/>
</dbReference>
<dbReference type="SUPFAM" id="SSF46955">
    <property type="entry name" value="Putative DNA-binding domain"/>
    <property type="match status" value="1"/>
</dbReference>
<evidence type="ECO:0000313" key="6">
    <source>
        <dbReference type="Proteomes" id="UP000027936"/>
    </source>
</evidence>
<keyword evidence="2" id="KW-0378">Hydrolase</keyword>
<evidence type="ECO:0000256" key="2">
    <source>
        <dbReference type="ARBA" id="ARBA00022801"/>
    </source>
</evidence>
<gene>
    <name evidence="5" type="ORF">M670_04697</name>
</gene>
<dbReference type="InterPro" id="IPR000551">
    <property type="entry name" value="MerR-type_HTH_dom"/>
</dbReference>
<dbReference type="Proteomes" id="UP000027936">
    <property type="component" value="Unassembled WGS sequence"/>
</dbReference>
<comment type="similarity">
    <text evidence="1">Belongs to the isochorismatase family.</text>
</comment>
<comment type="caution">
    <text evidence="5">The sequence shown here is derived from an EMBL/GenBank/DDBJ whole genome shotgun (WGS) entry which is preliminary data.</text>
</comment>
<evidence type="ECO:0000259" key="4">
    <source>
        <dbReference type="Pfam" id="PF00857"/>
    </source>
</evidence>
<dbReference type="InterPro" id="IPR009061">
    <property type="entry name" value="DNA-bd_dom_put_sf"/>
</dbReference>
<dbReference type="RefSeq" id="WP_035198825.1">
    <property type="nucleotide sequence ID" value="NZ_JJRY01000035.1"/>
</dbReference>
<feature type="domain" description="Isochorismatase-like" evidence="4">
    <location>
        <begin position="71"/>
        <end position="245"/>
    </location>
</feature>
<dbReference type="PATRIC" id="fig|1348973.3.peg.4567"/>
<dbReference type="AlphaFoldDB" id="A0A072NSD1"/>
<dbReference type="Pfam" id="PF00376">
    <property type="entry name" value="MerR"/>
    <property type="match status" value="1"/>
</dbReference>
<organism evidence="5 6">
    <name type="scientific">Schinkia azotoformans MEV2011</name>
    <dbReference type="NCBI Taxonomy" id="1348973"/>
    <lineage>
        <taxon>Bacteria</taxon>
        <taxon>Bacillati</taxon>
        <taxon>Bacillota</taxon>
        <taxon>Bacilli</taxon>
        <taxon>Bacillales</taxon>
        <taxon>Bacillaceae</taxon>
        <taxon>Calidifontibacillus/Schinkia group</taxon>
        <taxon>Schinkia</taxon>
    </lineage>
</organism>
<dbReference type="EMBL" id="JJRY01000035">
    <property type="protein sequence ID" value="KEF36100.1"/>
    <property type="molecule type" value="Genomic_DNA"/>
</dbReference>
<dbReference type="InterPro" id="IPR036380">
    <property type="entry name" value="Isochorismatase-like_sf"/>
</dbReference>
<feature type="domain" description="HTH merR-type" evidence="3">
    <location>
        <begin position="5"/>
        <end position="46"/>
    </location>
</feature>
<dbReference type="PANTHER" id="PTHR43540:SF1">
    <property type="entry name" value="ISOCHORISMATASE HYDROLASE"/>
    <property type="match status" value="1"/>
</dbReference>
<evidence type="ECO:0000256" key="1">
    <source>
        <dbReference type="ARBA" id="ARBA00006336"/>
    </source>
</evidence>
<protein>
    <submittedName>
        <fullName evidence="5">Nicotinamidase-like amidase</fullName>
    </submittedName>
</protein>
<dbReference type="Gene3D" id="1.10.1660.10">
    <property type="match status" value="1"/>
</dbReference>
<name>A0A072NSD1_SCHAZ</name>
<dbReference type="Pfam" id="PF00857">
    <property type="entry name" value="Isochorismatase"/>
    <property type="match status" value="1"/>
</dbReference>
<dbReference type="PANTHER" id="PTHR43540">
    <property type="entry name" value="PEROXYUREIDOACRYLATE/UREIDOACRYLATE AMIDOHYDROLASE-RELATED"/>
    <property type="match status" value="1"/>
</dbReference>
<accession>A0A072NSD1</accession>
<dbReference type="InterPro" id="IPR000868">
    <property type="entry name" value="Isochorismatase-like_dom"/>
</dbReference>
<dbReference type="GO" id="GO:0016787">
    <property type="term" value="F:hydrolase activity"/>
    <property type="evidence" value="ECO:0007669"/>
    <property type="project" value="UniProtKB-KW"/>
</dbReference>
<dbReference type="SUPFAM" id="SSF52499">
    <property type="entry name" value="Isochorismatase-like hydrolases"/>
    <property type="match status" value="1"/>
</dbReference>
<dbReference type="GO" id="GO:0003677">
    <property type="term" value="F:DNA binding"/>
    <property type="evidence" value="ECO:0007669"/>
    <property type="project" value="InterPro"/>
</dbReference>